<evidence type="ECO:0000256" key="9">
    <source>
        <dbReference type="ARBA" id="ARBA00022857"/>
    </source>
</evidence>
<evidence type="ECO:0000259" key="14">
    <source>
        <dbReference type="Pfam" id="PF00696"/>
    </source>
</evidence>
<dbReference type="EC" id="1.5.1.2" evidence="13"/>
<dbReference type="HAMAP" id="MF_00456">
    <property type="entry name" value="ProB"/>
    <property type="match status" value="1"/>
</dbReference>
<proteinExistence type="inferred from homology"/>
<feature type="binding site" evidence="12">
    <location>
        <position position="412"/>
    </location>
    <ligand>
        <name>substrate</name>
    </ligand>
</feature>
<feature type="binding site" evidence="12">
    <location>
        <begin position="444"/>
        <end position="445"/>
    </location>
    <ligand>
        <name>ATP</name>
        <dbReference type="ChEBI" id="CHEBI:30616"/>
    </ligand>
</feature>
<keyword evidence="7 12" id="KW-0418">Kinase</keyword>
<accession>A0AAT9LF59</accession>
<evidence type="ECO:0000256" key="2">
    <source>
        <dbReference type="ARBA" id="ARBA00022490"/>
    </source>
</evidence>
<dbReference type="Pfam" id="PF03807">
    <property type="entry name" value="F420_oxidored"/>
    <property type="match status" value="1"/>
</dbReference>
<dbReference type="InterPro" id="IPR041739">
    <property type="entry name" value="G5K_ProB"/>
</dbReference>
<dbReference type="KEGG" id="fcz:IMF26_01920"/>
<reference evidence="17" key="2">
    <citation type="journal article" date="2023" name="Biology">
        <title>Prokaryotic Life Associated with Coal-Fire Gas Vents Revealed by Metagenomics.</title>
        <authorList>
            <person name="Kadnikov V.V."/>
            <person name="Mardanov A.V."/>
            <person name="Beletsky A.V."/>
            <person name="Karnachuk O.V."/>
            <person name="Ravin N.V."/>
        </authorList>
    </citation>
    <scope>NUCLEOTIDE SEQUENCE</scope>
    <source>
        <strain evidence="17">Bu02</strain>
    </source>
</reference>
<dbReference type="GO" id="GO:0055129">
    <property type="term" value="P:L-proline biosynthetic process"/>
    <property type="evidence" value="ECO:0007669"/>
    <property type="project" value="UniProtKB-UniRule"/>
</dbReference>
<feature type="binding site" evidence="12">
    <location>
        <position position="326"/>
    </location>
    <ligand>
        <name>substrate</name>
    </ligand>
</feature>
<reference evidence="17" key="1">
    <citation type="submission" date="2020-10" db="EMBL/GenBank/DDBJ databases">
        <authorList>
            <person name="Kadnikov V."/>
            <person name="Beletsky A.V."/>
            <person name="Mardanov A.V."/>
            <person name="Karnachuk O.V."/>
            <person name="Ravin N.V."/>
        </authorList>
    </citation>
    <scope>NUCLEOTIDE SEQUENCE</scope>
    <source>
        <strain evidence="17">Bu02</strain>
    </source>
</reference>
<comment type="catalytic activity">
    <reaction evidence="13">
        <text>L-proline + NAD(+) = (S)-1-pyrroline-5-carboxylate + NADH + 2 H(+)</text>
        <dbReference type="Rhea" id="RHEA:14105"/>
        <dbReference type="ChEBI" id="CHEBI:15378"/>
        <dbReference type="ChEBI" id="CHEBI:17388"/>
        <dbReference type="ChEBI" id="CHEBI:57540"/>
        <dbReference type="ChEBI" id="CHEBI:57945"/>
        <dbReference type="ChEBI" id="CHEBI:60039"/>
        <dbReference type="EC" id="1.5.1.2"/>
    </reaction>
</comment>
<feature type="binding site" evidence="12">
    <location>
        <begin position="485"/>
        <end position="491"/>
    </location>
    <ligand>
        <name>ATP</name>
        <dbReference type="ChEBI" id="CHEBI:30616"/>
    </ligand>
</feature>
<dbReference type="InterPro" id="IPR001057">
    <property type="entry name" value="Glu/AcGlu_kinase"/>
</dbReference>
<keyword evidence="2 12" id="KW-0963">Cytoplasm</keyword>
<comment type="pathway">
    <text evidence="13">Amino-acid biosynthesis; L-proline biosynthesis; L-proline from L-glutamate 5-semialdehyde: step 1/1.</text>
</comment>
<feature type="domain" description="Pyrroline-5-carboxylate reductase dimerisation" evidence="16">
    <location>
        <begin position="164"/>
        <end position="268"/>
    </location>
</feature>
<dbReference type="FunFam" id="1.10.3730.10:FF:000001">
    <property type="entry name" value="Pyrroline-5-carboxylate reductase"/>
    <property type="match status" value="1"/>
</dbReference>
<comment type="catalytic activity">
    <reaction evidence="13">
        <text>L-proline + NADP(+) = (S)-1-pyrroline-5-carboxylate + NADPH + 2 H(+)</text>
        <dbReference type="Rhea" id="RHEA:14109"/>
        <dbReference type="ChEBI" id="CHEBI:15378"/>
        <dbReference type="ChEBI" id="CHEBI:17388"/>
        <dbReference type="ChEBI" id="CHEBI:57783"/>
        <dbReference type="ChEBI" id="CHEBI:58349"/>
        <dbReference type="ChEBI" id="CHEBI:60039"/>
        <dbReference type="EC" id="1.5.1.2"/>
    </reaction>
</comment>
<evidence type="ECO:0000256" key="11">
    <source>
        <dbReference type="ARBA" id="ARBA00058118"/>
    </source>
</evidence>
<dbReference type="InterPro" id="IPR000304">
    <property type="entry name" value="Pyrroline-COOH_reductase"/>
</dbReference>
<evidence type="ECO:0000256" key="8">
    <source>
        <dbReference type="ARBA" id="ARBA00022840"/>
    </source>
</evidence>
<evidence type="ECO:0000256" key="1">
    <source>
        <dbReference type="ARBA" id="ARBA00005525"/>
    </source>
</evidence>
<keyword evidence="3 12" id="KW-0028">Amino-acid biosynthesis</keyword>
<name>A0AAT9LF59_9FIRM</name>
<dbReference type="Gene3D" id="3.40.50.720">
    <property type="entry name" value="NAD(P)-binding Rossmann-like Domain"/>
    <property type="match status" value="1"/>
</dbReference>
<feature type="domain" description="Pyrroline-5-carboxylate reductase catalytic N-terminal" evidence="15">
    <location>
        <begin position="5"/>
        <end position="101"/>
    </location>
</feature>
<dbReference type="InterPro" id="IPR036291">
    <property type="entry name" value="NAD(P)-bd_dom_sf"/>
</dbReference>
<keyword evidence="4 12" id="KW-0641">Proline biosynthesis</keyword>
<comment type="similarity">
    <text evidence="1 13">Belongs to the pyrroline-5-carboxylate reductase family.</text>
</comment>
<dbReference type="NCBIfam" id="TIGR01027">
    <property type="entry name" value="proB"/>
    <property type="match status" value="1"/>
</dbReference>
<dbReference type="InterPro" id="IPR029036">
    <property type="entry name" value="P5CR_dimer"/>
</dbReference>
<comment type="catalytic activity">
    <reaction evidence="12">
        <text>L-glutamate + ATP = L-glutamyl 5-phosphate + ADP</text>
        <dbReference type="Rhea" id="RHEA:14877"/>
        <dbReference type="ChEBI" id="CHEBI:29985"/>
        <dbReference type="ChEBI" id="CHEBI:30616"/>
        <dbReference type="ChEBI" id="CHEBI:58274"/>
        <dbReference type="ChEBI" id="CHEBI:456216"/>
        <dbReference type="EC" id="2.7.2.11"/>
    </reaction>
</comment>
<dbReference type="GO" id="GO:0004735">
    <property type="term" value="F:pyrroline-5-carboxylate reductase activity"/>
    <property type="evidence" value="ECO:0007669"/>
    <property type="project" value="UniProtKB-UniRule"/>
</dbReference>
<feature type="binding site" evidence="12">
    <location>
        <position position="424"/>
    </location>
    <ligand>
        <name>substrate</name>
    </ligand>
</feature>
<dbReference type="EC" id="2.7.2.11" evidence="12"/>
<evidence type="ECO:0000259" key="15">
    <source>
        <dbReference type="Pfam" id="PF03807"/>
    </source>
</evidence>
<dbReference type="CDD" id="cd04242">
    <property type="entry name" value="AAK_G5K_ProB"/>
    <property type="match status" value="1"/>
</dbReference>
<dbReference type="HAMAP" id="MF_01925">
    <property type="entry name" value="P5C_reductase"/>
    <property type="match status" value="1"/>
</dbReference>
<dbReference type="InterPro" id="IPR036393">
    <property type="entry name" value="AceGlu_kinase-like_sf"/>
</dbReference>
<keyword evidence="6 12" id="KW-0547">Nucleotide-binding</keyword>
<dbReference type="FunFam" id="3.40.1160.10:FF:000018">
    <property type="entry name" value="Glutamate 5-kinase"/>
    <property type="match status" value="1"/>
</dbReference>
<dbReference type="PANTHER" id="PTHR43654">
    <property type="entry name" value="GLUTAMATE 5-KINASE"/>
    <property type="match status" value="1"/>
</dbReference>
<comment type="similarity">
    <text evidence="12">Belongs to the glutamate 5-kinase family.</text>
</comment>
<dbReference type="Gene3D" id="3.40.1160.10">
    <property type="entry name" value="Acetylglutamate kinase-like"/>
    <property type="match status" value="1"/>
</dbReference>
<evidence type="ECO:0000259" key="16">
    <source>
        <dbReference type="Pfam" id="PF14748"/>
    </source>
</evidence>
<dbReference type="SUPFAM" id="SSF53633">
    <property type="entry name" value="Carbamate kinase-like"/>
    <property type="match status" value="1"/>
</dbReference>
<sequence length="545" mass="58407">MRERRIGFIGAGNMASAMIRAVIRKRIFQGSEVMVINRKNQDRLKILQRECGIVPAKTLQEMARLCPTLVICVKPGQVPEVLDALANCVDKRHLLISIAAGIPLQFIQSRLGQDVAVIRAMPNTPVQAGEGAIALSAGSSVSDDQKARAEEIFSPLGKVVWVEEKDMDIITALSGSGPAYFYALASEMSRAAQKMGLDGNLAKELSAQTLIGAGYLLKSTGADVEDLLKQVVSPNGTTAAALRVFESKRLGSVIEEAMFKAAARSQELSGLPERRILTKARRIVVKVGSSTIADRNGKLNENLLTGLVAQMARLLEQGREILLVSSGAVACGRGRIPAGLSDSITGKQALAAIGQGLLMHVYESLFDTHGITVAQILLTREDLASPKRSMLCKNTLEELLARKVIPIINENDTVAVDEIKFGDNDTLSARVAVLVSADLLVILTDTDGLYTCDPRKEPGAKRITRVKDINPDLLEFAQGSSALGTGGMLTKLWAANLALEHGIPTIIADGARENVLELILQGEEMGTFFSRESFSPSAVPAGQVH</sequence>
<feature type="domain" description="Aspartate/glutamate/uridylate kinase" evidence="14">
    <location>
        <begin position="282"/>
        <end position="509"/>
    </location>
</feature>
<keyword evidence="9 13" id="KW-0521">NADP</keyword>
<dbReference type="AlphaFoldDB" id="A0AAT9LF59"/>
<evidence type="ECO:0000256" key="13">
    <source>
        <dbReference type="HAMAP-Rule" id="MF_01925"/>
    </source>
</evidence>
<keyword evidence="10 13" id="KW-0560">Oxidoreductase</keyword>
<evidence type="ECO:0000313" key="17">
    <source>
        <dbReference type="EMBL" id="QUL98857.1"/>
    </source>
</evidence>
<protein>
    <recommendedName>
        <fullName evidence="12 13">Multifunctional fusion protein</fullName>
    </recommendedName>
    <domain>
        <recommendedName>
            <fullName evidence="13">Pyrroline-5-carboxylate reductase</fullName>
            <shortName evidence="13">P5C reductase</shortName>
            <shortName evidence="13">P5CR</shortName>
            <ecNumber evidence="13">1.5.1.2</ecNumber>
        </recommendedName>
        <alternativeName>
            <fullName evidence="13">PCA reductase</fullName>
        </alternativeName>
    </domain>
    <domain>
        <recommendedName>
            <fullName evidence="12">Glutamate 5-kinase</fullName>
            <ecNumber evidence="12">2.7.2.11</ecNumber>
        </recommendedName>
        <alternativeName>
            <fullName evidence="12">Gamma-glutamyl kinase</fullName>
            <shortName evidence="12">GK</shortName>
        </alternativeName>
    </domain>
</protein>
<dbReference type="GO" id="GO:0005829">
    <property type="term" value="C:cytosol"/>
    <property type="evidence" value="ECO:0007669"/>
    <property type="project" value="TreeGrafter"/>
</dbReference>
<comment type="function">
    <text evidence="11 13">Catalyzes the reduction of 1-pyrroline-5-carboxylate (PCA) to L-proline.</text>
</comment>
<dbReference type="SUPFAM" id="SSF48179">
    <property type="entry name" value="6-phosphogluconate dehydrogenase C-terminal domain-like"/>
    <property type="match status" value="1"/>
</dbReference>
<comment type="subcellular location">
    <subcellularLocation>
        <location evidence="12">Cytoplasm</location>
    </subcellularLocation>
</comment>
<gene>
    <name evidence="12 17" type="primary">proB</name>
    <name evidence="13" type="synonym">proC</name>
    <name evidence="17" type="ORF">IMF26_01920</name>
</gene>
<keyword evidence="8 12" id="KW-0067">ATP-binding</keyword>
<keyword evidence="5 12" id="KW-0808">Transferase</keyword>
<dbReference type="InterPro" id="IPR008927">
    <property type="entry name" value="6-PGluconate_DH-like_C_sf"/>
</dbReference>
<dbReference type="PROSITE" id="PS00902">
    <property type="entry name" value="GLUTAMATE_5_KINASE"/>
    <property type="match status" value="1"/>
</dbReference>
<feature type="binding site" evidence="12">
    <location>
        <position position="286"/>
    </location>
    <ligand>
        <name>ATP</name>
        <dbReference type="ChEBI" id="CHEBI:30616"/>
    </ligand>
</feature>
<evidence type="ECO:0000256" key="6">
    <source>
        <dbReference type="ARBA" id="ARBA00022741"/>
    </source>
</evidence>
<dbReference type="InterPro" id="IPR028939">
    <property type="entry name" value="P5C_Rdtase_cat_N"/>
</dbReference>
<evidence type="ECO:0000256" key="12">
    <source>
        <dbReference type="HAMAP-Rule" id="MF_00456"/>
    </source>
</evidence>
<dbReference type="PRINTS" id="PR00474">
    <property type="entry name" value="GLU5KINASE"/>
</dbReference>
<evidence type="ECO:0000256" key="3">
    <source>
        <dbReference type="ARBA" id="ARBA00022605"/>
    </source>
</evidence>
<dbReference type="InterPro" id="IPR005715">
    <property type="entry name" value="Glu_5kinase/COase_Synthase"/>
</dbReference>
<dbReference type="GO" id="GO:0005524">
    <property type="term" value="F:ATP binding"/>
    <property type="evidence" value="ECO:0007669"/>
    <property type="project" value="UniProtKB-KW"/>
</dbReference>
<dbReference type="Pfam" id="PF00696">
    <property type="entry name" value="AA_kinase"/>
    <property type="match status" value="1"/>
</dbReference>
<dbReference type="SUPFAM" id="SSF51735">
    <property type="entry name" value="NAD(P)-binding Rossmann-fold domains"/>
    <property type="match status" value="1"/>
</dbReference>
<evidence type="ECO:0000256" key="5">
    <source>
        <dbReference type="ARBA" id="ARBA00022679"/>
    </source>
</evidence>
<evidence type="ECO:0000256" key="4">
    <source>
        <dbReference type="ARBA" id="ARBA00022650"/>
    </source>
</evidence>
<comment type="pathway">
    <text evidence="12">Amino-acid biosynthesis; L-proline biosynthesis; L-glutamate 5-semialdehyde from L-glutamate: step 1/2.</text>
</comment>
<comment type="function">
    <text evidence="12">Catalyzes the transfer of a phosphate group to glutamate to form L-glutamate 5-phosphate.</text>
</comment>
<evidence type="ECO:0000256" key="10">
    <source>
        <dbReference type="ARBA" id="ARBA00023002"/>
    </source>
</evidence>
<dbReference type="PANTHER" id="PTHR43654:SF1">
    <property type="entry name" value="ISOPENTENYL PHOSPHATE KINASE"/>
    <property type="match status" value="1"/>
</dbReference>
<dbReference type="Pfam" id="PF14748">
    <property type="entry name" value="P5CR_dimer"/>
    <property type="match status" value="1"/>
</dbReference>
<dbReference type="EMBL" id="CP062796">
    <property type="protein sequence ID" value="QUL98857.1"/>
    <property type="molecule type" value="Genomic_DNA"/>
</dbReference>
<dbReference type="GO" id="GO:0004349">
    <property type="term" value="F:glutamate 5-kinase activity"/>
    <property type="evidence" value="ECO:0007669"/>
    <property type="project" value="UniProtKB-UniRule"/>
</dbReference>
<evidence type="ECO:0000256" key="7">
    <source>
        <dbReference type="ARBA" id="ARBA00022777"/>
    </source>
</evidence>
<organism evidence="17">
    <name type="scientific">Candidatus Fermentithermobacillus carboniphilus</name>
    <dbReference type="NCBI Taxonomy" id="3085328"/>
    <lineage>
        <taxon>Bacteria</taxon>
        <taxon>Bacillati</taxon>
        <taxon>Bacillota</taxon>
        <taxon>Candidatus Fermentithermobacillia</taxon>
        <taxon>Candidatus Fermentithermobacillales</taxon>
        <taxon>Candidatus Fermentithermobacillaceae</taxon>
        <taxon>Candidatus Fermentithermobacillus</taxon>
    </lineage>
</organism>
<dbReference type="InterPro" id="IPR019797">
    <property type="entry name" value="Glutamate_5-kinase_CS"/>
</dbReference>
<dbReference type="InterPro" id="IPR001048">
    <property type="entry name" value="Asp/Glu/Uridylate_kinase"/>
</dbReference>
<dbReference type="Gene3D" id="1.10.3730.10">
    <property type="entry name" value="ProC C-terminal domain-like"/>
    <property type="match status" value="1"/>
</dbReference>
<dbReference type="NCBIfam" id="TIGR00112">
    <property type="entry name" value="proC"/>
    <property type="match status" value="1"/>
</dbReference>